<dbReference type="Pfam" id="PF09991">
    <property type="entry name" value="DUF2232"/>
    <property type="match status" value="1"/>
</dbReference>
<feature type="transmembrane region" description="Helical" evidence="1">
    <location>
        <begin position="178"/>
        <end position="202"/>
    </location>
</feature>
<evidence type="ECO:0000256" key="1">
    <source>
        <dbReference type="SAM" id="Phobius"/>
    </source>
</evidence>
<dbReference type="PANTHER" id="PTHR41324:SF1">
    <property type="entry name" value="DUF2232 DOMAIN-CONTAINING PROTEIN"/>
    <property type="match status" value="1"/>
</dbReference>
<keyword evidence="3" id="KW-1185">Reference proteome</keyword>
<sequence length="316" mass="35801">MVPGNYKDIPKEILKGTALASLIFFMALGVPVFGFIFALFLPLPVFFYGSKLGTRYRAYVPCITAVIIMFTLGKASFDMLFFAELLFLGFVLSHMIEKGLCIEKTILYTCGLVLGGGIFCLVLYSNAANIDFGVMISEYVSENLKMTMLLYEKMGMAEDNLMFLSEIIDKIHYALVRIIPSLVVSSVLILTWTTLLLAKPVFKSRGLYYPDFGSLNLWKPPEILVWGVIGSSVMLMIPDLTVKIFGLNGLIILMTVYFLGGIAIVSYYFEKKQVPLMFRFFLYSLIGLWQVLMFLVIGLGFFDMWLNFRKLEIKKE</sequence>
<evidence type="ECO:0000313" key="2">
    <source>
        <dbReference type="EMBL" id="QTA80350.1"/>
    </source>
</evidence>
<feature type="transmembrane region" description="Helical" evidence="1">
    <location>
        <begin position="56"/>
        <end position="73"/>
    </location>
</feature>
<gene>
    <name evidence="2" type="ORF">dnl_26500</name>
</gene>
<feature type="transmembrane region" description="Helical" evidence="1">
    <location>
        <begin position="247"/>
        <end position="269"/>
    </location>
</feature>
<dbReference type="InterPro" id="IPR018710">
    <property type="entry name" value="DUF2232"/>
</dbReference>
<keyword evidence="1" id="KW-0472">Membrane</keyword>
<protein>
    <submittedName>
        <fullName evidence="2">DUF2232</fullName>
    </submittedName>
</protein>
<dbReference type="KEGG" id="dli:dnl_26500"/>
<feature type="transmembrane region" description="Helical" evidence="1">
    <location>
        <begin position="105"/>
        <end position="125"/>
    </location>
</feature>
<dbReference type="PANTHER" id="PTHR41324">
    <property type="entry name" value="MEMBRANE PROTEIN-RELATED"/>
    <property type="match status" value="1"/>
</dbReference>
<dbReference type="Proteomes" id="UP000663720">
    <property type="component" value="Chromosome"/>
</dbReference>
<feature type="transmembrane region" description="Helical" evidence="1">
    <location>
        <begin position="281"/>
        <end position="302"/>
    </location>
</feature>
<feature type="transmembrane region" description="Helical" evidence="1">
    <location>
        <begin position="20"/>
        <end position="49"/>
    </location>
</feature>
<reference evidence="2" key="1">
    <citation type="journal article" date="2021" name="Microb. Physiol.">
        <title>Proteogenomic Insights into the Physiology of Marine, Sulfate-Reducing, Filamentous Desulfonema limicola and Desulfonema magnum.</title>
        <authorList>
            <person name="Schnaars V."/>
            <person name="Wohlbrand L."/>
            <person name="Scheve S."/>
            <person name="Hinrichs C."/>
            <person name="Reinhardt R."/>
            <person name="Rabus R."/>
        </authorList>
    </citation>
    <scope>NUCLEOTIDE SEQUENCE</scope>
    <source>
        <strain evidence="2">5ac10</strain>
    </source>
</reference>
<dbReference type="AlphaFoldDB" id="A0A975B7M4"/>
<keyword evidence="1" id="KW-1133">Transmembrane helix</keyword>
<accession>A0A975B7M4</accession>
<proteinExistence type="predicted"/>
<feature type="transmembrane region" description="Helical" evidence="1">
    <location>
        <begin position="79"/>
        <end position="96"/>
    </location>
</feature>
<organism evidence="2 3">
    <name type="scientific">Desulfonema limicola</name>
    <dbReference type="NCBI Taxonomy" id="45656"/>
    <lineage>
        <taxon>Bacteria</taxon>
        <taxon>Pseudomonadati</taxon>
        <taxon>Thermodesulfobacteriota</taxon>
        <taxon>Desulfobacteria</taxon>
        <taxon>Desulfobacterales</taxon>
        <taxon>Desulfococcaceae</taxon>
        <taxon>Desulfonema</taxon>
    </lineage>
</organism>
<feature type="transmembrane region" description="Helical" evidence="1">
    <location>
        <begin position="223"/>
        <end position="241"/>
    </location>
</feature>
<name>A0A975B7M4_9BACT</name>
<dbReference type="EMBL" id="CP061799">
    <property type="protein sequence ID" value="QTA80350.1"/>
    <property type="molecule type" value="Genomic_DNA"/>
</dbReference>
<evidence type="ECO:0000313" key="3">
    <source>
        <dbReference type="Proteomes" id="UP000663720"/>
    </source>
</evidence>
<keyword evidence="1" id="KW-0812">Transmembrane</keyword>